<protein>
    <submittedName>
        <fullName evidence="1">Uncharacterized protein</fullName>
    </submittedName>
</protein>
<dbReference type="Proteomes" id="UP000310687">
    <property type="component" value="Unassembled WGS sequence"/>
</dbReference>
<evidence type="ECO:0000313" key="2">
    <source>
        <dbReference type="Proteomes" id="UP000310687"/>
    </source>
</evidence>
<gene>
    <name evidence="1" type="ORF">D6D22_10800</name>
</gene>
<name>A0A4S8WMQ6_AURPU</name>
<reference evidence="1 2" key="1">
    <citation type="submission" date="2018-10" db="EMBL/GenBank/DDBJ databases">
        <title>Fifty Aureobasidium pullulans genomes reveal a recombining polyextremotolerant generalist.</title>
        <authorList>
            <person name="Gostincar C."/>
            <person name="Turk M."/>
            <person name="Zajc J."/>
            <person name="Gunde-Cimerman N."/>
        </authorList>
    </citation>
    <scope>NUCLEOTIDE SEQUENCE [LARGE SCALE GENOMIC DNA]</scope>
    <source>
        <strain evidence="1 2">EXF-11013</strain>
    </source>
</reference>
<feature type="non-terminal residue" evidence="1">
    <location>
        <position position="1"/>
    </location>
</feature>
<evidence type="ECO:0000313" key="1">
    <source>
        <dbReference type="EMBL" id="THW26307.1"/>
    </source>
</evidence>
<sequence length="86" mass="9755">YYRTYCLEGGRTIIVPYTNIHNLRLDGDLDLSEAIAEEFVRLAHTSYNTYALAYYADTDDDPNYVYRVIAGASNEDPKLVNLIAIS</sequence>
<comment type="caution">
    <text evidence="1">The sequence shown here is derived from an EMBL/GenBank/DDBJ whole genome shotgun (WGS) entry which is preliminary data.</text>
</comment>
<dbReference type="AlphaFoldDB" id="A0A4S8WMQ6"/>
<proteinExistence type="predicted"/>
<accession>A0A4S8WMQ6</accession>
<organism evidence="1 2">
    <name type="scientific">Aureobasidium pullulans</name>
    <name type="common">Black yeast</name>
    <name type="synonym">Pullularia pullulans</name>
    <dbReference type="NCBI Taxonomy" id="5580"/>
    <lineage>
        <taxon>Eukaryota</taxon>
        <taxon>Fungi</taxon>
        <taxon>Dikarya</taxon>
        <taxon>Ascomycota</taxon>
        <taxon>Pezizomycotina</taxon>
        <taxon>Dothideomycetes</taxon>
        <taxon>Dothideomycetidae</taxon>
        <taxon>Dothideales</taxon>
        <taxon>Saccotheciaceae</taxon>
        <taxon>Aureobasidium</taxon>
    </lineage>
</organism>
<dbReference type="EMBL" id="QZAL01000471">
    <property type="protein sequence ID" value="THW26307.1"/>
    <property type="molecule type" value="Genomic_DNA"/>
</dbReference>